<gene>
    <name evidence="1" type="ORF">SAMN05421508_105105</name>
</gene>
<dbReference type="SUPFAM" id="SSF88723">
    <property type="entry name" value="PIN domain-like"/>
    <property type="match status" value="1"/>
</dbReference>
<organism evidence="1 2">
    <name type="scientific">Caenispirillum bisanense</name>
    <dbReference type="NCBI Taxonomy" id="414052"/>
    <lineage>
        <taxon>Bacteria</taxon>
        <taxon>Pseudomonadati</taxon>
        <taxon>Pseudomonadota</taxon>
        <taxon>Alphaproteobacteria</taxon>
        <taxon>Rhodospirillales</taxon>
        <taxon>Novispirillaceae</taxon>
        <taxon>Caenispirillum</taxon>
    </lineage>
</organism>
<evidence type="ECO:0008006" key="3">
    <source>
        <dbReference type="Google" id="ProtNLM"/>
    </source>
</evidence>
<reference evidence="1 2" key="1">
    <citation type="submission" date="2017-09" db="EMBL/GenBank/DDBJ databases">
        <authorList>
            <person name="Ehlers B."/>
            <person name="Leendertz F.H."/>
        </authorList>
    </citation>
    <scope>NUCLEOTIDE SEQUENCE [LARGE SCALE GENOMIC DNA]</scope>
    <source>
        <strain evidence="1 2">USBA 140</strain>
    </source>
</reference>
<accession>A0A286GLE8</accession>
<dbReference type="Pfam" id="PF14367">
    <property type="entry name" value="DUF4411"/>
    <property type="match status" value="1"/>
</dbReference>
<proteinExistence type="predicted"/>
<dbReference type="AlphaFoldDB" id="A0A286GLE8"/>
<dbReference type="RefSeq" id="WP_097279484.1">
    <property type="nucleotide sequence ID" value="NZ_OCNJ01000005.1"/>
</dbReference>
<dbReference type="OrthoDB" id="338425at2"/>
<name>A0A286GLE8_9PROT</name>
<sequence>MTYLLDANVFIEAKNRYYAFDICPGFWTWLDAAGASGMVATIAPVRDELIAGRDELADWMRARRDAAWVADVRDHDTQRCFREVAAAVQAGPWSSQGKAHFLSGADPWLVAKAMAMDATVVTHETFSAEARRRVPLPNLCAEFGRPFVNTFDVLRRLERSFVLAA</sequence>
<dbReference type="Proteomes" id="UP000219621">
    <property type="component" value="Unassembled WGS sequence"/>
</dbReference>
<evidence type="ECO:0000313" key="2">
    <source>
        <dbReference type="Proteomes" id="UP000219621"/>
    </source>
</evidence>
<dbReference type="InterPro" id="IPR016541">
    <property type="entry name" value="UCP008505"/>
</dbReference>
<dbReference type="InterPro" id="IPR029060">
    <property type="entry name" value="PIN-like_dom_sf"/>
</dbReference>
<dbReference type="Gene3D" id="3.40.50.1010">
    <property type="entry name" value="5'-nuclease"/>
    <property type="match status" value="1"/>
</dbReference>
<keyword evidence="2" id="KW-1185">Reference proteome</keyword>
<protein>
    <recommendedName>
        <fullName evidence="3">PIN domain-containing protein</fullName>
    </recommendedName>
</protein>
<dbReference type="EMBL" id="OCNJ01000005">
    <property type="protein sequence ID" value="SOD96006.1"/>
    <property type="molecule type" value="Genomic_DNA"/>
</dbReference>
<evidence type="ECO:0000313" key="1">
    <source>
        <dbReference type="EMBL" id="SOD96006.1"/>
    </source>
</evidence>